<feature type="domain" description="Peptidase S8/S53" evidence="7">
    <location>
        <begin position="144"/>
        <end position="417"/>
    </location>
</feature>
<dbReference type="InterPro" id="IPR000209">
    <property type="entry name" value="Peptidase_S8/S53_dom"/>
</dbReference>
<evidence type="ECO:0000256" key="5">
    <source>
        <dbReference type="PROSITE-ProRule" id="PRU01240"/>
    </source>
</evidence>
<dbReference type="EMBL" id="JBHSDS010000006">
    <property type="protein sequence ID" value="MFC4358139.1"/>
    <property type="molecule type" value="Genomic_DNA"/>
</dbReference>
<comment type="caution">
    <text evidence="8">The sequence shown here is derived from an EMBL/GenBank/DDBJ whole genome shotgun (WGS) entry which is preliminary data.</text>
</comment>
<dbReference type="PANTHER" id="PTHR43806:SF11">
    <property type="entry name" value="CEREVISIN-RELATED"/>
    <property type="match status" value="1"/>
</dbReference>
<dbReference type="InterPro" id="IPR006311">
    <property type="entry name" value="TAT_signal"/>
</dbReference>
<evidence type="ECO:0000313" key="9">
    <source>
        <dbReference type="Proteomes" id="UP001595921"/>
    </source>
</evidence>
<keyword evidence="2 5" id="KW-0645">Protease</keyword>
<dbReference type="PROSITE" id="PS00138">
    <property type="entry name" value="SUBTILASE_SER"/>
    <property type="match status" value="1"/>
</dbReference>
<dbReference type="PROSITE" id="PS00137">
    <property type="entry name" value="SUBTILASE_HIS"/>
    <property type="match status" value="1"/>
</dbReference>
<comment type="similarity">
    <text evidence="1 5 6">Belongs to the peptidase S8 family.</text>
</comment>
<dbReference type="RefSeq" id="WP_267624283.1">
    <property type="nucleotide sequence ID" value="NZ_JAODIW010000008.1"/>
</dbReference>
<name>A0ABD5PBS3_9EURY</name>
<dbReference type="PROSITE" id="PS00136">
    <property type="entry name" value="SUBTILASE_ASP"/>
    <property type="match status" value="1"/>
</dbReference>
<dbReference type="AlphaFoldDB" id="A0ABD5PBS3"/>
<evidence type="ECO:0000256" key="4">
    <source>
        <dbReference type="ARBA" id="ARBA00022825"/>
    </source>
</evidence>
<dbReference type="InterPro" id="IPR023828">
    <property type="entry name" value="Peptidase_S8_Ser-AS"/>
</dbReference>
<dbReference type="Proteomes" id="UP001595921">
    <property type="component" value="Unassembled WGS sequence"/>
</dbReference>
<evidence type="ECO:0000256" key="3">
    <source>
        <dbReference type="ARBA" id="ARBA00022801"/>
    </source>
</evidence>
<dbReference type="InterPro" id="IPR022398">
    <property type="entry name" value="Peptidase_S8_His-AS"/>
</dbReference>
<evidence type="ECO:0000256" key="2">
    <source>
        <dbReference type="ARBA" id="ARBA00022670"/>
    </source>
</evidence>
<dbReference type="InterPro" id="IPR036852">
    <property type="entry name" value="Peptidase_S8/S53_dom_sf"/>
</dbReference>
<keyword evidence="9" id="KW-1185">Reference proteome</keyword>
<protein>
    <submittedName>
        <fullName evidence="8">S8 family serine peptidase</fullName>
    </submittedName>
</protein>
<feature type="active site" description="Charge relay system" evidence="5">
    <location>
        <position position="153"/>
    </location>
</feature>
<dbReference type="PRINTS" id="PR00723">
    <property type="entry name" value="SUBTILISIN"/>
</dbReference>
<dbReference type="InterPro" id="IPR015500">
    <property type="entry name" value="Peptidase_S8_subtilisin-rel"/>
</dbReference>
<evidence type="ECO:0000313" key="8">
    <source>
        <dbReference type="EMBL" id="MFC4358139.1"/>
    </source>
</evidence>
<proteinExistence type="inferred from homology"/>
<feature type="active site" description="Charge relay system" evidence="5">
    <location>
        <position position="353"/>
    </location>
</feature>
<keyword evidence="4 5" id="KW-0720">Serine protease</keyword>
<dbReference type="PANTHER" id="PTHR43806">
    <property type="entry name" value="PEPTIDASE S8"/>
    <property type="match status" value="1"/>
</dbReference>
<reference evidence="8 9" key="1">
    <citation type="journal article" date="2019" name="Int. J. Syst. Evol. Microbiol.">
        <title>The Global Catalogue of Microorganisms (GCM) 10K type strain sequencing project: providing services to taxonomists for standard genome sequencing and annotation.</title>
        <authorList>
            <consortium name="The Broad Institute Genomics Platform"/>
            <consortium name="The Broad Institute Genome Sequencing Center for Infectious Disease"/>
            <person name="Wu L."/>
            <person name="Ma J."/>
        </authorList>
    </citation>
    <scope>NUCLEOTIDE SEQUENCE [LARGE SCALE GENOMIC DNA]</scope>
    <source>
        <strain evidence="8 9">CGMCC 1.12553</strain>
    </source>
</reference>
<dbReference type="GO" id="GO:0006508">
    <property type="term" value="P:proteolysis"/>
    <property type="evidence" value="ECO:0007669"/>
    <property type="project" value="UniProtKB-KW"/>
</dbReference>
<evidence type="ECO:0000256" key="1">
    <source>
        <dbReference type="ARBA" id="ARBA00011073"/>
    </source>
</evidence>
<feature type="active site" description="Charge relay system" evidence="5">
    <location>
        <position position="195"/>
    </location>
</feature>
<dbReference type="Gene3D" id="3.40.50.200">
    <property type="entry name" value="Peptidase S8/S53 domain"/>
    <property type="match status" value="1"/>
</dbReference>
<gene>
    <name evidence="8" type="ORF">ACFO0N_09280</name>
</gene>
<sequence>MPTLSRRSVLRGVALGSVGVFTSSLAGRVAAHPERLVVGVRSARLRRLVERYARRVHRVLDFGGVGSAVAGEFDDAVLDRLRRRFPLAFVEPDYVATAAGGPAAHGRRTTLGRRTADEQRVPWGVERIDADLAWTGQPSVEYAGAGVHVAVVDSGIARGHPDLRANLGDGADFTGRLPFESPRTRPRDWHDGNGHGTHVAGVVAAANDGRGVVGVAPGATLHAVKVLGDAGAGFTSDIAAGIRYVARRGWQVANLSFNAVVGRDRESWLLRWACRYAADRGVLLVAAAGNQGGNVAEVVPARYDSVLAVVATNRSDAVATFSNRGRGVDLAAPGVGIESTLLDGEHGTFSGTSMAAPHVAGAAALVWQALAEETAEAEGAGETAEIGVSAAAPDAVRSRMLETAERLPGVRRARQGAGLVDAGAAATVRATGR</sequence>
<dbReference type="PROSITE" id="PS51318">
    <property type="entry name" value="TAT"/>
    <property type="match status" value="1"/>
</dbReference>
<keyword evidence="3 5" id="KW-0378">Hydrolase</keyword>
<evidence type="ECO:0000256" key="6">
    <source>
        <dbReference type="RuleBase" id="RU003355"/>
    </source>
</evidence>
<dbReference type="Pfam" id="PF00082">
    <property type="entry name" value="Peptidase_S8"/>
    <property type="match status" value="1"/>
</dbReference>
<organism evidence="8 9">
    <name type="scientific">Halobium salinum</name>
    <dbReference type="NCBI Taxonomy" id="1364940"/>
    <lineage>
        <taxon>Archaea</taxon>
        <taxon>Methanobacteriati</taxon>
        <taxon>Methanobacteriota</taxon>
        <taxon>Stenosarchaea group</taxon>
        <taxon>Halobacteria</taxon>
        <taxon>Halobacteriales</taxon>
        <taxon>Haloferacaceae</taxon>
        <taxon>Halobium</taxon>
    </lineage>
</organism>
<dbReference type="InterPro" id="IPR050131">
    <property type="entry name" value="Peptidase_S8_subtilisin-like"/>
</dbReference>
<dbReference type="InterPro" id="IPR023827">
    <property type="entry name" value="Peptidase_S8_Asp-AS"/>
</dbReference>
<evidence type="ECO:0000259" key="7">
    <source>
        <dbReference type="Pfam" id="PF00082"/>
    </source>
</evidence>
<dbReference type="PROSITE" id="PS51892">
    <property type="entry name" value="SUBTILASE"/>
    <property type="match status" value="1"/>
</dbReference>
<dbReference type="GO" id="GO:0004252">
    <property type="term" value="F:serine-type endopeptidase activity"/>
    <property type="evidence" value="ECO:0007669"/>
    <property type="project" value="UniProtKB-UniRule"/>
</dbReference>
<accession>A0ABD5PBS3</accession>
<dbReference type="SUPFAM" id="SSF52743">
    <property type="entry name" value="Subtilisin-like"/>
    <property type="match status" value="1"/>
</dbReference>